<accession>A0A8X6JLG1</accession>
<evidence type="ECO:0000313" key="2">
    <source>
        <dbReference type="Proteomes" id="UP000887116"/>
    </source>
</evidence>
<organism evidence="1 2">
    <name type="scientific">Trichonephila clavata</name>
    <name type="common">Joro spider</name>
    <name type="synonym">Nephila clavata</name>
    <dbReference type="NCBI Taxonomy" id="2740835"/>
    <lineage>
        <taxon>Eukaryota</taxon>
        <taxon>Metazoa</taxon>
        <taxon>Ecdysozoa</taxon>
        <taxon>Arthropoda</taxon>
        <taxon>Chelicerata</taxon>
        <taxon>Arachnida</taxon>
        <taxon>Araneae</taxon>
        <taxon>Araneomorphae</taxon>
        <taxon>Entelegynae</taxon>
        <taxon>Araneoidea</taxon>
        <taxon>Nephilidae</taxon>
        <taxon>Trichonephila</taxon>
    </lineage>
</organism>
<dbReference type="Proteomes" id="UP000887116">
    <property type="component" value="Unassembled WGS sequence"/>
</dbReference>
<dbReference type="AlphaFoldDB" id="A0A8X6JLG1"/>
<name>A0A8X6JLG1_TRICU</name>
<comment type="caution">
    <text evidence="1">The sequence shown here is derived from an EMBL/GenBank/DDBJ whole genome shotgun (WGS) entry which is preliminary data.</text>
</comment>
<dbReference type="EMBL" id="BMAO01039254">
    <property type="protein sequence ID" value="GFR30143.1"/>
    <property type="molecule type" value="Genomic_DNA"/>
</dbReference>
<sequence length="102" mass="11171">MQIAVCVEALDECGYNESLQSTGGQPVTFTKAQTEAEIVNQVERKDVCVRAREWVLHKVAGQMGSRANFPNKIATRHVSLEPVANVAMRSIKTYRAALPPAS</sequence>
<keyword evidence="2" id="KW-1185">Reference proteome</keyword>
<reference evidence="1" key="1">
    <citation type="submission" date="2020-07" db="EMBL/GenBank/DDBJ databases">
        <title>Multicomponent nature underlies the extraordinary mechanical properties of spider dragline silk.</title>
        <authorList>
            <person name="Kono N."/>
            <person name="Nakamura H."/>
            <person name="Mori M."/>
            <person name="Yoshida Y."/>
            <person name="Ohtoshi R."/>
            <person name="Malay A.D."/>
            <person name="Moran D.A.P."/>
            <person name="Tomita M."/>
            <person name="Numata K."/>
            <person name="Arakawa K."/>
        </authorList>
    </citation>
    <scope>NUCLEOTIDE SEQUENCE</scope>
</reference>
<gene>
    <name evidence="1" type="ORF">TNCT_53061</name>
</gene>
<proteinExistence type="predicted"/>
<evidence type="ECO:0000313" key="1">
    <source>
        <dbReference type="EMBL" id="GFR30143.1"/>
    </source>
</evidence>
<protein>
    <submittedName>
        <fullName evidence="1">Uncharacterized protein</fullName>
    </submittedName>
</protein>